<dbReference type="RefSeq" id="WP_039980694.1">
    <property type="nucleotide sequence ID" value="NZ_BAOJ01000039.1"/>
</dbReference>
<dbReference type="PROSITE" id="PS51257">
    <property type="entry name" value="PROKAR_LIPOPROTEIN"/>
    <property type="match status" value="1"/>
</dbReference>
<protein>
    <recommendedName>
        <fullName evidence="4">Adhesin</fullName>
    </recommendedName>
</protein>
<evidence type="ECO:0000313" key="2">
    <source>
        <dbReference type="EMBL" id="GEM76231.1"/>
    </source>
</evidence>
<dbReference type="EMBL" id="BJXJ01000021">
    <property type="protein sequence ID" value="GEM76231.1"/>
    <property type="molecule type" value="Genomic_DNA"/>
</dbReference>
<dbReference type="InterPro" id="IPR008966">
    <property type="entry name" value="Adhesion_dom_sf"/>
</dbReference>
<feature type="signal peptide" evidence="1">
    <location>
        <begin position="1"/>
        <end position="23"/>
    </location>
</feature>
<organism evidence="2 3">
    <name type="scientific">Vibrio sagamiensis NBRC 104589</name>
    <dbReference type="NCBI Taxonomy" id="1219064"/>
    <lineage>
        <taxon>Bacteria</taxon>
        <taxon>Pseudomonadati</taxon>
        <taxon>Pseudomonadota</taxon>
        <taxon>Gammaproteobacteria</taxon>
        <taxon>Vibrionales</taxon>
        <taxon>Vibrionaceae</taxon>
        <taxon>Vibrio</taxon>
    </lineage>
</organism>
<evidence type="ECO:0000313" key="3">
    <source>
        <dbReference type="Proteomes" id="UP000321922"/>
    </source>
</evidence>
<dbReference type="SUPFAM" id="SSF49401">
    <property type="entry name" value="Bacterial adhesins"/>
    <property type="match status" value="1"/>
</dbReference>
<evidence type="ECO:0000256" key="1">
    <source>
        <dbReference type="SAM" id="SignalP"/>
    </source>
</evidence>
<proteinExistence type="predicted"/>
<dbReference type="AlphaFoldDB" id="A0A511QG25"/>
<reference evidence="2 3" key="1">
    <citation type="submission" date="2019-07" db="EMBL/GenBank/DDBJ databases">
        <title>Whole genome shotgun sequence of Vibrio sagamiensis NBRC 104589.</title>
        <authorList>
            <person name="Hosoyama A."/>
            <person name="Uohara A."/>
            <person name="Ohji S."/>
            <person name="Ichikawa N."/>
        </authorList>
    </citation>
    <scope>NUCLEOTIDE SEQUENCE [LARGE SCALE GENOMIC DNA]</scope>
    <source>
        <strain evidence="2 3">NBRC 104589</strain>
    </source>
</reference>
<name>A0A511QG25_9VIBR</name>
<feature type="chain" id="PRO_5021804123" description="Adhesin" evidence="1">
    <location>
        <begin position="24"/>
        <end position="348"/>
    </location>
</feature>
<sequence>MNRILSLLSILICSATLSSTALALACYSEQSGGIFGGVGPGGVTTFKIDPSASVPSDAPDGQIVWRGVSQTVRVTCYKDATHYYGLMTKPEQVYFWPGKTGDTNVAAVQGIKIGFRYNGKDIYGEKMPVDGFIVPSCKSSNIYDDYVECENNTKTSTTITYQPIIVTGPGDFSGYRAPINIFQLDGEFGYNKEYSNYRSVIGNMGLLKPSKCSVELEVQNNGVDYGVISMGASFNEVTEPLTIVIRNLKHTKDCPLVKLRGYFNNLRAKGNKSYIPVFDEENNEITSFAIELYTLKGDKVILNEPIGKGFNVEQIGYERYLAKLVPLGNGNIKKGKFSGLAVYTVSYL</sequence>
<keyword evidence="3" id="KW-1185">Reference proteome</keyword>
<comment type="caution">
    <text evidence="2">The sequence shown here is derived from an EMBL/GenBank/DDBJ whole genome shotgun (WGS) entry which is preliminary data.</text>
</comment>
<dbReference type="OrthoDB" id="8926940at2"/>
<accession>A0A511QG25</accession>
<keyword evidence="1" id="KW-0732">Signal</keyword>
<gene>
    <name evidence="2" type="ORF">VSA01S_23430</name>
</gene>
<evidence type="ECO:0008006" key="4">
    <source>
        <dbReference type="Google" id="ProtNLM"/>
    </source>
</evidence>
<dbReference type="Proteomes" id="UP000321922">
    <property type="component" value="Unassembled WGS sequence"/>
</dbReference>